<dbReference type="EMBL" id="WJQU01000003">
    <property type="protein sequence ID" value="KAJ6638175.1"/>
    <property type="molecule type" value="Genomic_DNA"/>
</dbReference>
<feature type="transmembrane region" description="Helical" evidence="8">
    <location>
        <begin position="693"/>
        <end position="710"/>
    </location>
</feature>
<keyword evidence="5 8" id="KW-1133">Transmembrane helix</keyword>
<dbReference type="InterPro" id="IPR026082">
    <property type="entry name" value="ABCA"/>
</dbReference>
<dbReference type="FunFam" id="3.40.50.300:FF:001253">
    <property type="entry name" value="ATP-binding cassette protein subfamily A, member 10"/>
    <property type="match status" value="1"/>
</dbReference>
<feature type="transmembrane region" description="Helical" evidence="8">
    <location>
        <begin position="613"/>
        <end position="636"/>
    </location>
</feature>
<feature type="transmembrane region" description="Helical" evidence="8">
    <location>
        <begin position="1310"/>
        <end position="1332"/>
    </location>
</feature>
<dbReference type="InterPro" id="IPR003439">
    <property type="entry name" value="ABC_transporter-like_ATP-bd"/>
</dbReference>
<evidence type="ECO:0000313" key="10">
    <source>
        <dbReference type="EMBL" id="KAJ6638175.1"/>
    </source>
</evidence>
<name>A0A9Q0RXU5_9DIPT</name>
<organism evidence="10 11">
    <name type="scientific">Pseudolycoriella hygida</name>
    <dbReference type="NCBI Taxonomy" id="35572"/>
    <lineage>
        <taxon>Eukaryota</taxon>
        <taxon>Metazoa</taxon>
        <taxon>Ecdysozoa</taxon>
        <taxon>Arthropoda</taxon>
        <taxon>Hexapoda</taxon>
        <taxon>Insecta</taxon>
        <taxon>Pterygota</taxon>
        <taxon>Neoptera</taxon>
        <taxon>Endopterygota</taxon>
        <taxon>Diptera</taxon>
        <taxon>Nematocera</taxon>
        <taxon>Sciaroidea</taxon>
        <taxon>Sciaridae</taxon>
        <taxon>Pseudolycoriella</taxon>
    </lineage>
</organism>
<comment type="caution">
    <text evidence="10">The sequence shown here is derived from an EMBL/GenBank/DDBJ whole genome shotgun (WGS) entry which is preliminary data.</text>
</comment>
<evidence type="ECO:0000256" key="1">
    <source>
        <dbReference type="ARBA" id="ARBA00004141"/>
    </source>
</evidence>
<evidence type="ECO:0000256" key="5">
    <source>
        <dbReference type="ARBA" id="ARBA00022989"/>
    </source>
</evidence>
<feature type="transmembrane region" description="Helical" evidence="8">
    <location>
        <begin position="1390"/>
        <end position="1411"/>
    </location>
</feature>
<dbReference type="SMART" id="SM00382">
    <property type="entry name" value="AAA"/>
    <property type="match status" value="2"/>
</dbReference>
<feature type="transmembrane region" description="Helical" evidence="8">
    <location>
        <begin position="1147"/>
        <end position="1169"/>
    </location>
</feature>
<dbReference type="GO" id="GO:0016020">
    <property type="term" value="C:membrane"/>
    <property type="evidence" value="ECO:0007669"/>
    <property type="project" value="UniProtKB-SubCell"/>
</dbReference>
<keyword evidence="6 8" id="KW-0472">Membrane</keyword>
<feature type="transmembrane region" description="Helical" evidence="8">
    <location>
        <begin position="560"/>
        <end position="581"/>
    </location>
</feature>
<evidence type="ECO:0000256" key="6">
    <source>
        <dbReference type="ARBA" id="ARBA00023136"/>
    </source>
</evidence>
<accession>A0A9Q0RXU5</accession>
<dbReference type="Pfam" id="PF00005">
    <property type="entry name" value="ABC_tran"/>
    <property type="match status" value="2"/>
</dbReference>
<evidence type="ECO:0000313" key="11">
    <source>
        <dbReference type="Proteomes" id="UP001151699"/>
    </source>
</evidence>
<feature type="transmembrane region" description="Helical" evidence="8">
    <location>
        <begin position="1513"/>
        <end position="1535"/>
    </location>
</feature>
<dbReference type="Gene3D" id="3.40.50.300">
    <property type="entry name" value="P-loop containing nucleotide triphosphate hydrolases"/>
    <property type="match status" value="2"/>
</dbReference>
<feature type="transmembrane region" description="Helical" evidence="8">
    <location>
        <begin position="1423"/>
        <end position="1443"/>
    </location>
</feature>
<feature type="domain" description="ABC transporter" evidence="9">
    <location>
        <begin position="1571"/>
        <end position="1790"/>
    </location>
</feature>
<keyword evidence="2 8" id="KW-0812">Transmembrane</keyword>
<dbReference type="PROSITE" id="PS50893">
    <property type="entry name" value="ABC_TRANSPORTER_2"/>
    <property type="match status" value="2"/>
</dbReference>
<dbReference type="PANTHER" id="PTHR19229">
    <property type="entry name" value="ATP-BINDING CASSETTE TRANSPORTER SUBFAMILY A ABCA"/>
    <property type="match status" value="1"/>
</dbReference>
<dbReference type="OrthoDB" id="8061355at2759"/>
<sequence>MMYELRNYFKNIVNTKQINALLWKDFLVRIRQPANFLRDNFLSYICTLQNECLNATKYEETSKFEKAPMTPIINIAQTFINEPKLMDAIVNLPEELDFVDAVVTIYTHEKFKYLQENINTIKSNLPIYMKLIGKSFDIKKLWSDDRTFSTLGNVICGRPFPSLVHENRFVRNIFLQHDETFNQDEVDAMPTPYCKQLYRDVTSSSQGKLTWNHVKPVIQGKILYGPSNELTDEIMSRANDVFEEVDKLRGLIGAINKLVGLLRTKKDVQTSFRDLLKLARSPFIQNIIGDTVDINTIEMIFEATINDDTVANVVETIFNILECFSVDRFVGVSSETEMERRAFELNEKKLFFSGIYFNNVSKVTDKEYSYKIRMDVDNIPITQENRNRFWFPGPSSNFELDLKYHRGFIQFQYAVDRAIIKTVRHHELLRLEKERAEMTTVMSDYEDSSETVETNATVTKSPSVSKQSESVTTVQDANTSTEPTVHIKTIEGDGSDDALNFKDESSIHDGEPNIRRKRSSFNVLDYLGNSDTGMDEEEFHLDELEIYTKQFPYPKYKKDVYVTGIYLAQAIQMTFFFALIVQVSASVRQRIWTKESGNSTLMRVMGLRKSSEYISWIVTNIIELLLTFMLCLIVLYLGDIIISTKVIFLYMVSTFFASATIGAVSGVFIFFASFFPYIVIVAHDAQLSFGSKFLANMSISTAFCYAWRHIMRFELRQKELSFFNAFNGPLSENDLKFGMFMLVFDTILYAIIGYLHERFTYCDFKFYNVPVKDMDSSIGAFMRNVTKTFGESKPAVNNVSIVFRRDYVTCLLGRNGAGKSTIIKLLTGQVKKTSGEIYLPQNLDRISGNERIERVGLCPQNNVLIPNLTAREHLELYASIKICDRYSVGLKETMLSLDFGKHADFKCQNLSGGFKRRLNIAIAFIGSPNLVILDEPCSGVDTKARKKIWQLIGDLRKGRAVVLATHHLDEAEHLSDNVLILNNGELISENNSDTLKHQFTQSFDIEIKLNAESDNRKTIEEIKNKLGTHAPNCSIIRQTNQDFHINVPYFNASGEYVNFNVLIKSFEDLKQQQSILHFRVIGKDLVGIFNNLNDKNELEMSVLNGNDLNVITVKEGTSKPVASISQFDIVKNLLWKRFTHFKRNYRMLLFVLALPAIFQALAMTCMIFRPPGEFDKELVFSQQLYANSIEFYTYQNLSKFVNKTRSHLKCKSKCEYFSSSERAFRWILETHENFIERRYGGITLNDSRLAVWYNNKGYHSMPVYLNELNSALFKSEMDNNLYKITTSSHPFKLGRQDLSMSSILQQVADGGIAIVLVISLSLVVAASSVYIVNERISGEKLQQKLCNVNFRTYWGVSFLWDFSLYLIALVIALGMFKIFDISIYTAKHNLYGIALLIFMYGFATIPMVHLCEKLFQDPSLANMYILCLNIIVALTTVTVIVLFDVLGDSDQAEWIRNFLNRLFLVFPQHAFTDGLLEICKNHLISDILERFYIHIYKSPISSTLLMPHILSQFIYGLVFMILNYLIESGYMHLWIHQFRKKLDYKSQLYNVVSKSQTKKEDKYDLCQENVLVVENLCKTYNGNHRALDNVSFNITTGECFGLLGANGAGKSTIFSILSGQTFESSGSVQFSDKNGISYCPQTNALDGLLTVQEVIQFYGRLRRIQDIENLTATTLKSFHLEQYKNILVKNLSGGNRRKLSVAVCCFGDSQLVLMDEPTSDMDPVTRALVYKTIKSLILAKRSIILTSHTISEIENVCHRIGVMRDGRMILIDPPMKLKERIGQSFVVTLYYDQIESLTIERYLQKNLPGVENLTLHNNCLQFNIKVKTSQCDNNAGDRILLSDLYNKLFIFTLERRIAYTISECLLDQVFQQVLESEGANYSYCNRGFISETNLQ</sequence>
<feature type="region of interest" description="Disordered" evidence="7">
    <location>
        <begin position="443"/>
        <end position="481"/>
    </location>
</feature>
<protein>
    <submittedName>
        <fullName evidence="10">Glucosylceramide transporter ABCA12</fullName>
    </submittedName>
</protein>
<gene>
    <name evidence="10" type="primary">Abca12</name>
    <name evidence="10" type="ORF">Bhyg_10908</name>
</gene>
<keyword evidence="3" id="KW-0547">Nucleotide-binding</keyword>
<keyword evidence="11" id="KW-1185">Reference proteome</keyword>
<keyword evidence="4" id="KW-0067">ATP-binding</keyword>
<dbReference type="Pfam" id="PF12698">
    <property type="entry name" value="ABC2_membrane_3"/>
    <property type="match status" value="1"/>
</dbReference>
<proteinExistence type="predicted"/>
<evidence type="ECO:0000256" key="8">
    <source>
        <dbReference type="SAM" id="Phobius"/>
    </source>
</evidence>
<evidence type="ECO:0000256" key="7">
    <source>
        <dbReference type="SAM" id="MobiDB-lite"/>
    </source>
</evidence>
<dbReference type="Proteomes" id="UP001151699">
    <property type="component" value="Chromosome X"/>
</dbReference>
<dbReference type="GO" id="GO:0005319">
    <property type="term" value="F:lipid transporter activity"/>
    <property type="evidence" value="ECO:0007669"/>
    <property type="project" value="TreeGrafter"/>
</dbReference>
<reference evidence="10" key="1">
    <citation type="submission" date="2022-07" db="EMBL/GenBank/DDBJ databases">
        <authorList>
            <person name="Trinca V."/>
            <person name="Uliana J.V.C."/>
            <person name="Torres T.T."/>
            <person name="Ward R.J."/>
            <person name="Monesi N."/>
        </authorList>
    </citation>
    <scope>NUCLEOTIDE SEQUENCE</scope>
    <source>
        <strain evidence="10">HSMRA1968</strain>
        <tissue evidence="10">Whole embryos</tissue>
    </source>
</reference>
<dbReference type="CDD" id="cd03263">
    <property type="entry name" value="ABC_subfamily_A"/>
    <property type="match status" value="2"/>
</dbReference>
<dbReference type="InterPro" id="IPR027417">
    <property type="entry name" value="P-loop_NTPase"/>
</dbReference>
<dbReference type="GO" id="GO:0016887">
    <property type="term" value="F:ATP hydrolysis activity"/>
    <property type="evidence" value="ECO:0007669"/>
    <property type="project" value="InterPro"/>
</dbReference>
<feature type="transmembrane region" description="Helical" evidence="8">
    <location>
        <begin position="648"/>
        <end position="681"/>
    </location>
</feature>
<dbReference type="GO" id="GO:0140359">
    <property type="term" value="F:ABC-type transporter activity"/>
    <property type="evidence" value="ECO:0007669"/>
    <property type="project" value="InterPro"/>
</dbReference>
<evidence type="ECO:0000256" key="2">
    <source>
        <dbReference type="ARBA" id="ARBA00022692"/>
    </source>
</evidence>
<dbReference type="SUPFAM" id="SSF52540">
    <property type="entry name" value="P-loop containing nucleoside triphosphate hydrolases"/>
    <property type="match status" value="2"/>
</dbReference>
<dbReference type="GO" id="GO:0005524">
    <property type="term" value="F:ATP binding"/>
    <property type="evidence" value="ECO:0007669"/>
    <property type="project" value="UniProtKB-KW"/>
</dbReference>
<feature type="transmembrane region" description="Helical" evidence="8">
    <location>
        <begin position="737"/>
        <end position="755"/>
    </location>
</feature>
<evidence type="ECO:0000259" key="9">
    <source>
        <dbReference type="PROSITE" id="PS50893"/>
    </source>
</evidence>
<evidence type="ECO:0000256" key="4">
    <source>
        <dbReference type="ARBA" id="ARBA00022840"/>
    </source>
</evidence>
<dbReference type="InterPro" id="IPR003593">
    <property type="entry name" value="AAA+_ATPase"/>
</dbReference>
<dbReference type="InterPro" id="IPR013525">
    <property type="entry name" value="ABC2_TM"/>
</dbReference>
<feature type="transmembrane region" description="Helical" evidence="8">
    <location>
        <begin position="1353"/>
        <end position="1378"/>
    </location>
</feature>
<comment type="subcellular location">
    <subcellularLocation>
        <location evidence="1">Membrane</location>
        <topology evidence="1">Multi-pass membrane protein</topology>
    </subcellularLocation>
</comment>
<evidence type="ECO:0000256" key="3">
    <source>
        <dbReference type="ARBA" id="ARBA00022741"/>
    </source>
</evidence>
<feature type="domain" description="ABC transporter" evidence="9">
    <location>
        <begin position="780"/>
        <end position="1008"/>
    </location>
</feature>
<dbReference type="PANTHER" id="PTHR19229:SF241">
    <property type="entry name" value="ABC TRANSPORTER DOMAIN-CONTAINING PROTEIN"/>
    <property type="match status" value="1"/>
</dbReference>
<feature type="compositionally biased region" description="Polar residues" evidence="7">
    <location>
        <begin position="451"/>
        <end position="481"/>
    </location>
</feature>